<sequence>MEDWRRGRRISPEPEQRSWPWRPLRRRPWGTGCGRTRRRRGASRRSRRWRGRGPARRPAPTRAPSRHGRRGGGRGSRRRSRRARSP</sequence>
<evidence type="ECO:0000313" key="2">
    <source>
        <dbReference type="EMBL" id="JAD69860.1"/>
    </source>
</evidence>
<feature type="compositionally biased region" description="Basic residues" evidence="1">
    <location>
        <begin position="35"/>
        <end position="55"/>
    </location>
</feature>
<organism evidence="2">
    <name type="scientific">Arundo donax</name>
    <name type="common">Giant reed</name>
    <name type="synonym">Donax arundinaceus</name>
    <dbReference type="NCBI Taxonomy" id="35708"/>
    <lineage>
        <taxon>Eukaryota</taxon>
        <taxon>Viridiplantae</taxon>
        <taxon>Streptophyta</taxon>
        <taxon>Embryophyta</taxon>
        <taxon>Tracheophyta</taxon>
        <taxon>Spermatophyta</taxon>
        <taxon>Magnoliopsida</taxon>
        <taxon>Liliopsida</taxon>
        <taxon>Poales</taxon>
        <taxon>Poaceae</taxon>
        <taxon>PACMAD clade</taxon>
        <taxon>Arundinoideae</taxon>
        <taxon>Arundineae</taxon>
        <taxon>Arundo</taxon>
    </lineage>
</organism>
<accession>A0A0A9C8X8</accession>
<protein>
    <submittedName>
        <fullName evidence="2">Uncharacterized protein</fullName>
    </submittedName>
</protein>
<dbReference type="EMBL" id="GBRH01228035">
    <property type="protein sequence ID" value="JAD69860.1"/>
    <property type="molecule type" value="Transcribed_RNA"/>
</dbReference>
<evidence type="ECO:0000256" key="1">
    <source>
        <dbReference type="SAM" id="MobiDB-lite"/>
    </source>
</evidence>
<feature type="compositionally biased region" description="Basic residues" evidence="1">
    <location>
        <begin position="64"/>
        <end position="86"/>
    </location>
</feature>
<reference evidence="2" key="1">
    <citation type="submission" date="2014-09" db="EMBL/GenBank/DDBJ databases">
        <authorList>
            <person name="Magalhaes I.L.F."/>
            <person name="Oliveira U."/>
            <person name="Santos F.R."/>
            <person name="Vidigal T.H.D.A."/>
            <person name="Brescovit A.D."/>
            <person name="Santos A.J."/>
        </authorList>
    </citation>
    <scope>NUCLEOTIDE SEQUENCE</scope>
    <source>
        <tissue evidence="2">Shoot tissue taken approximately 20 cm above the soil surface</tissue>
    </source>
</reference>
<dbReference type="AlphaFoldDB" id="A0A0A9C8X8"/>
<feature type="region of interest" description="Disordered" evidence="1">
    <location>
        <begin position="1"/>
        <end position="86"/>
    </location>
</feature>
<proteinExistence type="predicted"/>
<reference evidence="2" key="2">
    <citation type="journal article" date="2015" name="Data Brief">
        <title>Shoot transcriptome of the giant reed, Arundo donax.</title>
        <authorList>
            <person name="Barrero R.A."/>
            <person name="Guerrero F.D."/>
            <person name="Moolhuijzen P."/>
            <person name="Goolsby J.A."/>
            <person name="Tidwell J."/>
            <person name="Bellgard S.E."/>
            <person name="Bellgard M.I."/>
        </authorList>
    </citation>
    <scope>NUCLEOTIDE SEQUENCE</scope>
    <source>
        <tissue evidence="2">Shoot tissue taken approximately 20 cm above the soil surface</tissue>
    </source>
</reference>
<name>A0A0A9C8X8_ARUDO</name>